<evidence type="ECO:0000313" key="1">
    <source>
        <dbReference type="EMBL" id="RBW49699.1"/>
    </source>
</evidence>
<gene>
    <name evidence="1" type="ORF">DS909_22460</name>
</gene>
<dbReference type="OrthoDB" id="190240at2"/>
<protein>
    <recommendedName>
        <fullName evidence="3">Autotransporter domain-containing protein</fullName>
    </recommendedName>
</protein>
<sequence length="266" mass="28378">MDGLAVYQGNSDLSGGGEFSANRAFLRAGGLYRFENGTSAGLFVSYGQFSYDFSSGGNQPWSDIRDIRISAPMRFQLGGNADLFVSPQVRWDYEQGVSASDGRTYGVFAGVSWQVNQSLRIGPAFGAFSELGNSETEVFPALLVDWDIADQWNLSTGTGLGATQGPGVSLRYKHNDQFSFSLAARSERVRFRLDNAGLAPGGVGEDSSIPIVFSVDYTPNPGVSLNAFVGAELNGQLSLESAAGTEISNQSYSTAPIAGLAMRVRF</sequence>
<dbReference type="AlphaFoldDB" id="A0A366WM30"/>
<organism evidence="1 2">
    <name type="scientific">Phaeobacter gallaeciensis</name>
    <dbReference type="NCBI Taxonomy" id="60890"/>
    <lineage>
        <taxon>Bacteria</taxon>
        <taxon>Pseudomonadati</taxon>
        <taxon>Pseudomonadota</taxon>
        <taxon>Alphaproteobacteria</taxon>
        <taxon>Rhodobacterales</taxon>
        <taxon>Roseobacteraceae</taxon>
        <taxon>Phaeobacter</taxon>
    </lineage>
</organism>
<comment type="caution">
    <text evidence="1">The sequence shown here is derived from an EMBL/GenBank/DDBJ whole genome shotgun (WGS) entry which is preliminary data.</text>
</comment>
<evidence type="ECO:0008006" key="3">
    <source>
        <dbReference type="Google" id="ProtNLM"/>
    </source>
</evidence>
<evidence type="ECO:0000313" key="2">
    <source>
        <dbReference type="Proteomes" id="UP000252706"/>
    </source>
</evidence>
<proteinExistence type="predicted"/>
<dbReference type="EMBL" id="QOCE01000053">
    <property type="protein sequence ID" value="RBW49699.1"/>
    <property type="molecule type" value="Genomic_DNA"/>
</dbReference>
<accession>A0A366WM30</accession>
<reference evidence="1 2" key="1">
    <citation type="submission" date="2018-07" db="EMBL/GenBank/DDBJ databases">
        <title>Modular assembly of carbohydrate-degrading microbial communities in the ocean.</title>
        <authorList>
            <person name="Enke T.N."/>
            <person name="Datta M.S."/>
            <person name="Schwartzman J.A."/>
            <person name="Cermak N."/>
            <person name="Schmitz D.A."/>
            <person name="Barrere J."/>
            <person name="Cordero O.X."/>
        </authorList>
    </citation>
    <scope>NUCLEOTIDE SEQUENCE [LARGE SCALE GENOMIC DNA]</scope>
    <source>
        <strain evidence="1 2">C3M10</strain>
    </source>
</reference>
<dbReference type="Proteomes" id="UP000252706">
    <property type="component" value="Unassembled WGS sequence"/>
</dbReference>
<name>A0A366WM30_9RHOB</name>